<keyword evidence="3" id="KW-1185">Reference proteome</keyword>
<organism evidence="2 3">
    <name type="scientific">Didymella exigua CBS 183.55</name>
    <dbReference type="NCBI Taxonomy" id="1150837"/>
    <lineage>
        <taxon>Eukaryota</taxon>
        <taxon>Fungi</taxon>
        <taxon>Dikarya</taxon>
        <taxon>Ascomycota</taxon>
        <taxon>Pezizomycotina</taxon>
        <taxon>Dothideomycetes</taxon>
        <taxon>Pleosporomycetidae</taxon>
        <taxon>Pleosporales</taxon>
        <taxon>Pleosporineae</taxon>
        <taxon>Didymellaceae</taxon>
        <taxon>Didymella</taxon>
    </lineage>
</organism>
<reference evidence="2" key="1">
    <citation type="journal article" date="2020" name="Stud. Mycol.">
        <title>101 Dothideomycetes genomes: a test case for predicting lifestyles and emergence of pathogens.</title>
        <authorList>
            <person name="Haridas S."/>
            <person name="Albert R."/>
            <person name="Binder M."/>
            <person name="Bloem J."/>
            <person name="Labutti K."/>
            <person name="Salamov A."/>
            <person name="Andreopoulos B."/>
            <person name="Baker S."/>
            <person name="Barry K."/>
            <person name="Bills G."/>
            <person name="Bluhm B."/>
            <person name="Cannon C."/>
            <person name="Castanera R."/>
            <person name="Culley D."/>
            <person name="Daum C."/>
            <person name="Ezra D."/>
            <person name="Gonzalez J."/>
            <person name="Henrissat B."/>
            <person name="Kuo A."/>
            <person name="Liang C."/>
            <person name="Lipzen A."/>
            <person name="Lutzoni F."/>
            <person name="Magnuson J."/>
            <person name="Mondo S."/>
            <person name="Nolan M."/>
            <person name="Ohm R."/>
            <person name="Pangilinan J."/>
            <person name="Park H.-J."/>
            <person name="Ramirez L."/>
            <person name="Alfaro M."/>
            <person name="Sun H."/>
            <person name="Tritt A."/>
            <person name="Yoshinaga Y."/>
            <person name="Zwiers L.-H."/>
            <person name="Turgeon B."/>
            <person name="Goodwin S."/>
            <person name="Spatafora J."/>
            <person name="Crous P."/>
            <person name="Grigoriev I."/>
        </authorList>
    </citation>
    <scope>NUCLEOTIDE SEQUENCE</scope>
    <source>
        <strain evidence="2">CBS 183.55</strain>
    </source>
</reference>
<feature type="signal peptide" evidence="1">
    <location>
        <begin position="1"/>
        <end position="16"/>
    </location>
</feature>
<dbReference type="GeneID" id="54349518"/>
<dbReference type="OrthoDB" id="5430620at2759"/>
<dbReference type="Proteomes" id="UP000800082">
    <property type="component" value="Unassembled WGS sequence"/>
</dbReference>
<keyword evidence="1" id="KW-0732">Signal</keyword>
<evidence type="ECO:0000313" key="2">
    <source>
        <dbReference type="EMBL" id="KAF1930289.1"/>
    </source>
</evidence>
<evidence type="ECO:0000256" key="1">
    <source>
        <dbReference type="SAM" id="SignalP"/>
    </source>
</evidence>
<dbReference type="AlphaFoldDB" id="A0A6A5RRN8"/>
<dbReference type="InterPro" id="IPR052820">
    <property type="entry name" value="PhiA_domain"/>
</dbReference>
<sequence length="221" mass="22148">MKYALAFAGLVAGALAGGECYAPPPKSQSSGYYAAAPASSTYTAPQSTSTSAPGTGYFGVIASRSATDIHLQAVQARGGKFYIGAGPPTSFCPVESVGASSCPSGNSTVFAGGDRTLSLGTVVPGGQQVYVAPDGALSYTIAHSAYIPPGSYVDDFSITPAASANTLGTLSFETGFTACPVGAAGAGYQVYGQTQNFEASSDCIGFTAQTIAVDHPGAWQY</sequence>
<feature type="chain" id="PRO_5025410332" description="IgE-binding protein" evidence="1">
    <location>
        <begin position="17"/>
        <end position="221"/>
    </location>
</feature>
<dbReference type="RefSeq" id="XP_033450537.1">
    <property type="nucleotide sequence ID" value="XM_033591850.1"/>
</dbReference>
<dbReference type="EMBL" id="ML978963">
    <property type="protein sequence ID" value="KAF1930289.1"/>
    <property type="molecule type" value="Genomic_DNA"/>
</dbReference>
<accession>A0A6A5RRN8</accession>
<dbReference type="PANTHER" id="PTHR42047:SF1">
    <property type="entry name" value="PROTEIN, PUTATIVE (AFU_ORTHOLOGUE AFUA_6G03560)-RELATED"/>
    <property type="match status" value="1"/>
</dbReference>
<evidence type="ECO:0000313" key="3">
    <source>
        <dbReference type="Proteomes" id="UP000800082"/>
    </source>
</evidence>
<name>A0A6A5RRN8_9PLEO</name>
<gene>
    <name evidence="2" type="ORF">M421DRAFT_418604</name>
</gene>
<protein>
    <recommendedName>
        <fullName evidence="4">IgE-binding protein</fullName>
    </recommendedName>
</protein>
<proteinExistence type="predicted"/>
<evidence type="ECO:0008006" key="4">
    <source>
        <dbReference type="Google" id="ProtNLM"/>
    </source>
</evidence>
<dbReference type="PANTHER" id="PTHR42047">
    <property type="entry name" value="PROTEIN, PUTATIVE (AFU_ORTHOLOGUE AFUA_6G03560)-RELATED"/>
    <property type="match status" value="1"/>
</dbReference>